<evidence type="ECO:0000259" key="2">
    <source>
        <dbReference type="Pfam" id="PF00534"/>
    </source>
</evidence>
<dbReference type="Pfam" id="PF00534">
    <property type="entry name" value="Glycos_transf_1"/>
    <property type="match status" value="1"/>
</dbReference>
<feature type="domain" description="Glycosyl transferase family 1" evidence="2">
    <location>
        <begin position="182"/>
        <end position="337"/>
    </location>
</feature>
<reference evidence="4 5" key="1">
    <citation type="submission" date="2019-03" db="EMBL/GenBank/DDBJ databases">
        <title>Subsurface microbial communities from deep shales in Ohio and West Virginia, USA.</title>
        <authorList>
            <person name="Wrighton K."/>
        </authorList>
    </citation>
    <scope>NUCLEOTIDE SEQUENCE [LARGE SCALE GENOMIC DNA]</scope>
    <source>
        <strain evidence="4 5">MSL 6dP</strain>
    </source>
</reference>
<dbReference type="SUPFAM" id="SSF53756">
    <property type="entry name" value="UDP-Glycosyltransferase/glycogen phosphorylase"/>
    <property type="match status" value="1"/>
</dbReference>
<dbReference type="PANTHER" id="PTHR46401">
    <property type="entry name" value="GLYCOSYLTRANSFERASE WBBK-RELATED"/>
    <property type="match status" value="1"/>
</dbReference>
<dbReference type="GO" id="GO:0016757">
    <property type="term" value="F:glycosyltransferase activity"/>
    <property type="evidence" value="ECO:0007669"/>
    <property type="project" value="InterPro"/>
</dbReference>
<dbReference type="RefSeq" id="WP_134114275.1">
    <property type="nucleotide sequence ID" value="NZ_SOEG01000001.1"/>
</dbReference>
<dbReference type="STRING" id="926561.GCA_000379025_00902"/>
<dbReference type="AlphaFoldDB" id="A0A4R8HQI7"/>
<evidence type="ECO:0000313" key="5">
    <source>
        <dbReference type="Proteomes" id="UP000295832"/>
    </source>
</evidence>
<sequence>MNKILINALLVSEKSSGIGNYGYNLINSLDRLDLKYDISSLVQKKIESNNIDIQIKQCSNRYHRILYEQIPLRRNYKNYDLIHFIDYSSPIIAINTPFIVTIHDLSFYKYPETFNYGSRRIKQILAPISIKRSNKVIADSKNTKKEILSRFNINESKVKVIYPGSPSYNKIEDIRKLEAVKRKYGINQDYILYVGTIEPRKNLLRLLEAYHNLLKQGIKEKLVIVGKKGWLYEDIFKKVEELGLDKQVLFLGYLPEKEKVALYSGAKVFVYPSLYEGFGLPPLEAMSCGTPVVVSNSSSLPEVVGDSGIYVDPKRADSIAQGIYDLLDQKKLREKLSLLGVKRSKKFTWEKSIKNILEVYDKIL</sequence>
<organism evidence="4 5">
    <name type="scientific">Orenia marismortui</name>
    <dbReference type="NCBI Taxonomy" id="46469"/>
    <lineage>
        <taxon>Bacteria</taxon>
        <taxon>Bacillati</taxon>
        <taxon>Bacillota</taxon>
        <taxon>Clostridia</taxon>
        <taxon>Halanaerobiales</taxon>
        <taxon>Halobacteroidaceae</taxon>
        <taxon>Orenia</taxon>
    </lineage>
</organism>
<dbReference type="CDD" id="cd03809">
    <property type="entry name" value="GT4_MtfB-like"/>
    <property type="match status" value="1"/>
</dbReference>
<dbReference type="GO" id="GO:0009103">
    <property type="term" value="P:lipopolysaccharide biosynthetic process"/>
    <property type="evidence" value="ECO:0007669"/>
    <property type="project" value="TreeGrafter"/>
</dbReference>
<protein>
    <submittedName>
        <fullName evidence="4">Glycosyltransferase involved in cell wall biosynthesis</fullName>
    </submittedName>
</protein>
<evidence type="ECO:0000256" key="1">
    <source>
        <dbReference type="ARBA" id="ARBA00022679"/>
    </source>
</evidence>
<accession>A0A4R8HQI7</accession>
<dbReference type="InterPro" id="IPR028098">
    <property type="entry name" value="Glyco_trans_4-like_N"/>
</dbReference>
<dbReference type="PANTHER" id="PTHR46401:SF2">
    <property type="entry name" value="GLYCOSYLTRANSFERASE WBBK-RELATED"/>
    <property type="match status" value="1"/>
</dbReference>
<feature type="domain" description="Glycosyltransferase subfamily 4-like N-terminal" evidence="3">
    <location>
        <begin position="17"/>
        <end position="164"/>
    </location>
</feature>
<dbReference type="Proteomes" id="UP000295832">
    <property type="component" value="Unassembled WGS sequence"/>
</dbReference>
<dbReference type="FunFam" id="3.40.50.2000:FF:000119">
    <property type="entry name" value="Glycosyl transferase group 1"/>
    <property type="match status" value="1"/>
</dbReference>
<evidence type="ECO:0000313" key="4">
    <source>
        <dbReference type="EMBL" id="TDX59261.1"/>
    </source>
</evidence>
<dbReference type="Pfam" id="PF13439">
    <property type="entry name" value="Glyco_transf_4"/>
    <property type="match status" value="1"/>
</dbReference>
<dbReference type="EMBL" id="SOEG01000001">
    <property type="protein sequence ID" value="TDX59261.1"/>
    <property type="molecule type" value="Genomic_DNA"/>
</dbReference>
<comment type="caution">
    <text evidence="4">The sequence shown here is derived from an EMBL/GenBank/DDBJ whole genome shotgun (WGS) entry which is preliminary data.</text>
</comment>
<evidence type="ECO:0000259" key="3">
    <source>
        <dbReference type="Pfam" id="PF13439"/>
    </source>
</evidence>
<proteinExistence type="predicted"/>
<keyword evidence="1 4" id="KW-0808">Transferase</keyword>
<gene>
    <name evidence="4" type="ORF">C7959_101148</name>
</gene>
<dbReference type="InterPro" id="IPR001296">
    <property type="entry name" value="Glyco_trans_1"/>
</dbReference>
<keyword evidence="5" id="KW-1185">Reference proteome</keyword>
<name>A0A4R8HQI7_9FIRM</name>
<dbReference type="Gene3D" id="3.40.50.2000">
    <property type="entry name" value="Glycogen Phosphorylase B"/>
    <property type="match status" value="2"/>
</dbReference>